<keyword evidence="2" id="KW-1185">Reference proteome</keyword>
<dbReference type="InterPro" id="IPR019587">
    <property type="entry name" value="Polyketide_cyclase/dehydratase"/>
</dbReference>
<dbReference type="InterPro" id="IPR023393">
    <property type="entry name" value="START-like_dom_sf"/>
</dbReference>
<dbReference type="Gene3D" id="3.30.530.20">
    <property type="match status" value="1"/>
</dbReference>
<protein>
    <recommendedName>
        <fullName evidence="3">SRPBCC family protein</fullName>
    </recommendedName>
</protein>
<dbReference type="Proteomes" id="UP000615760">
    <property type="component" value="Unassembled WGS sequence"/>
</dbReference>
<name>A0ABQ1JRP7_9FLAO</name>
<comment type="caution">
    <text evidence="1">The sequence shown here is derived from an EMBL/GenBank/DDBJ whole genome shotgun (WGS) entry which is preliminary data.</text>
</comment>
<evidence type="ECO:0008006" key="3">
    <source>
        <dbReference type="Google" id="ProtNLM"/>
    </source>
</evidence>
<dbReference type="RefSeq" id="WP_188620373.1">
    <property type="nucleotide sequence ID" value="NZ_BMJE01000003.1"/>
</dbReference>
<reference evidence="2" key="1">
    <citation type="journal article" date="2019" name="Int. J. Syst. Evol. Microbiol.">
        <title>The Global Catalogue of Microorganisms (GCM) 10K type strain sequencing project: providing services to taxonomists for standard genome sequencing and annotation.</title>
        <authorList>
            <consortium name="The Broad Institute Genomics Platform"/>
            <consortium name="The Broad Institute Genome Sequencing Center for Infectious Disease"/>
            <person name="Wu L."/>
            <person name="Ma J."/>
        </authorList>
    </citation>
    <scope>NUCLEOTIDE SEQUENCE [LARGE SCALE GENOMIC DNA]</scope>
    <source>
        <strain evidence="2">CGMCC 1.15461</strain>
    </source>
</reference>
<dbReference type="SUPFAM" id="SSF55961">
    <property type="entry name" value="Bet v1-like"/>
    <property type="match status" value="1"/>
</dbReference>
<evidence type="ECO:0000313" key="2">
    <source>
        <dbReference type="Proteomes" id="UP000615760"/>
    </source>
</evidence>
<sequence>MKYTCEITINKPIEEVVTLFTNPDNMELWMEGLQSFKHLSGEPGKEGAKTELHFKMGKREITMIETIIKNNLPDEMVTTYEAKGVHNKINTKFQYIDGNSTKYISENYFEFKGFFMKIMGALMPGAFKKQSMKYLQDFKTFAEKQ</sequence>
<dbReference type="Pfam" id="PF10604">
    <property type="entry name" value="Polyketide_cyc2"/>
    <property type="match status" value="1"/>
</dbReference>
<proteinExistence type="predicted"/>
<gene>
    <name evidence="1" type="ORF">GCM10007424_12210</name>
</gene>
<dbReference type="EMBL" id="BMJE01000003">
    <property type="protein sequence ID" value="GGB73874.1"/>
    <property type="molecule type" value="Genomic_DNA"/>
</dbReference>
<accession>A0ABQ1JRP7</accession>
<organism evidence="1 2">
    <name type="scientific">Flavobacterium suaedae</name>
    <dbReference type="NCBI Taxonomy" id="1767027"/>
    <lineage>
        <taxon>Bacteria</taxon>
        <taxon>Pseudomonadati</taxon>
        <taxon>Bacteroidota</taxon>
        <taxon>Flavobacteriia</taxon>
        <taxon>Flavobacteriales</taxon>
        <taxon>Flavobacteriaceae</taxon>
        <taxon>Flavobacterium</taxon>
    </lineage>
</organism>
<evidence type="ECO:0000313" key="1">
    <source>
        <dbReference type="EMBL" id="GGB73874.1"/>
    </source>
</evidence>
<dbReference type="CDD" id="cd07812">
    <property type="entry name" value="SRPBCC"/>
    <property type="match status" value="1"/>
</dbReference>